<protein>
    <recommendedName>
        <fullName evidence="4">RRM domain-containing protein</fullName>
    </recommendedName>
</protein>
<dbReference type="Gene3D" id="3.30.70.330">
    <property type="match status" value="1"/>
</dbReference>
<evidence type="ECO:0000313" key="5">
    <source>
        <dbReference type="EMBL" id="KAG9244285.1"/>
    </source>
</evidence>
<keyword evidence="6" id="KW-1185">Reference proteome</keyword>
<keyword evidence="2" id="KW-0694">RNA-binding</keyword>
<dbReference type="InterPro" id="IPR035979">
    <property type="entry name" value="RBD_domain_sf"/>
</dbReference>
<dbReference type="OrthoDB" id="10065185at2759"/>
<dbReference type="InterPro" id="IPR000504">
    <property type="entry name" value="RRM_dom"/>
</dbReference>
<dbReference type="InterPro" id="IPR034772">
    <property type="entry name" value="CPSF6/7"/>
</dbReference>
<dbReference type="PROSITE" id="PS50102">
    <property type="entry name" value="RRM"/>
    <property type="match status" value="1"/>
</dbReference>
<feature type="compositionally biased region" description="Acidic residues" evidence="3">
    <location>
        <begin position="1"/>
        <end position="10"/>
    </location>
</feature>
<dbReference type="SUPFAM" id="SSF54928">
    <property type="entry name" value="RNA-binding domain, RBD"/>
    <property type="match status" value="1"/>
</dbReference>
<evidence type="ECO:0000256" key="3">
    <source>
        <dbReference type="SAM" id="MobiDB-lite"/>
    </source>
</evidence>
<feature type="compositionally biased region" description="Basic and acidic residues" evidence="3">
    <location>
        <begin position="212"/>
        <end position="222"/>
    </location>
</feature>
<feature type="compositionally biased region" description="Basic and acidic residues" evidence="3">
    <location>
        <begin position="55"/>
        <end position="75"/>
    </location>
</feature>
<evidence type="ECO:0000313" key="6">
    <source>
        <dbReference type="Proteomes" id="UP000887226"/>
    </source>
</evidence>
<evidence type="ECO:0000256" key="1">
    <source>
        <dbReference type="ARBA" id="ARBA00006265"/>
    </source>
</evidence>
<comment type="similarity">
    <text evidence="1">Belongs to the RRM CPSF6/7 family.</text>
</comment>
<feature type="compositionally biased region" description="Polar residues" evidence="3">
    <location>
        <begin position="76"/>
        <end position="90"/>
    </location>
</feature>
<dbReference type="GO" id="GO:0003723">
    <property type="term" value="F:RNA binding"/>
    <property type="evidence" value="ECO:0007669"/>
    <property type="project" value="UniProtKB-UniRule"/>
</dbReference>
<dbReference type="PANTHER" id="PTHR23204">
    <property type="entry name" value="CLEAVAGE AND POLYADENYLATION SPECIFIC FACTOR"/>
    <property type="match status" value="1"/>
</dbReference>
<evidence type="ECO:0000259" key="4">
    <source>
        <dbReference type="PROSITE" id="PS50102"/>
    </source>
</evidence>
<sequence length="399" mass="42669">MADDEFDIDIYGDTMTEEGPFKKDDEGDVKIEGVEMAQDTSVETAVNGQSGIKADTVERDVDTKFSNDTDQDATKNHQQIKSTDDSSQNTITIPKQAPQQQGVKRKEGAEERVIDAGATTALLLSDLHWWNTDDDVRGWVNQAQVEDELKDITFSEHKVNGKSKGQAYVEFISQGAATAAKHKIDGFGQGQQYAKKVTVTYSNPNINPFRTLPKDAPARTGKEGPNNRGGMATNNDRGGQNGGFGGNFRGRTPGYNSRGGMNNNMNNFNNNRNFSGPTMGNMGGGFNPAMGGFNNMGGGGQFGGGFNRGGIMSNMRGNMRGRGNGMNNNMMGGMPMGGMSMGGMPMGGMPMNMGPMGGAMQGAGGFGMQTHFNPAFFPHNQATGGDWQNPHGAKRARPE</sequence>
<gene>
    <name evidence="5" type="ORF">BJ878DRAFT_78774</name>
</gene>
<accession>A0A9P7Z2R1</accession>
<feature type="region of interest" description="Disordered" evidence="3">
    <location>
        <begin position="205"/>
        <end position="258"/>
    </location>
</feature>
<reference evidence="5" key="1">
    <citation type="journal article" date="2021" name="IMA Fungus">
        <title>Genomic characterization of three marine fungi, including Emericellopsis atlantica sp. nov. with signatures of a generalist lifestyle and marine biomass degradation.</title>
        <authorList>
            <person name="Hagestad O.C."/>
            <person name="Hou L."/>
            <person name="Andersen J.H."/>
            <person name="Hansen E.H."/>
            <person name="Altermark B."/>
            <person name="Li C."/>
            <person name="Kuhnert E."/>
            <person name="Cox R.J."/>
            <person name="Crous P.W."/>
            <person name="Spatafora J.W."/>
            <person name="Lail K."/>
            <person name="Amirebrahimi M."/>
            <person name="Lipzen A."/>
            <person name="Pangilinan J."/>
            <person name="Andreopoulos W."/>
            <person name="Hayes R.D."/>
            <person name="Ng V."/>
            <person name="Grigoriev I.V."/>
            <person name="Jackson S.A."/>
            <person name="Sutton T.D.S."/>
            <person name="Dobson A.D.W."/>
            <person name="Rama T."/>
        </authorList>
    </citation>
    <scope>NUCLEOTIDE SEQUENCE</scope>
    <source>
        <strain evidence="5">TRa3180A</strain>
    </source>
</reference>
<feature type="compositionally biased region" description="Gly residues" evidence="3">
    <location>
        <begin position="239"/>
        <end position="248"/>
    </location>
</feature>
<feature type="region of interest" description="Disordered" evidence="3">
    <location>
        <begin position="1"/>
        <end position="26"/>
    </location>
</feature>
<organism evidence="5 6">
    <name type="scientific">Calycina marina</name>
    <dbReference type="NCBI Taxonomy" id="1763456"/>
    <lineage>
        <taxon>Eukaryota</taxon>
        <taxon>Fungi</taxon>
        <taxon>Dikarya</taxon>
        <taxon>Ascomycota</taxon>
        <taxon>Pezizomycotina</taxon>
        <taxon>Leotiomycetes</taxon>
        <taxon>Helotiales</taxon>
        <taxon>Pezizellaceae</taxon>
        <taxon>Calycina</taxon>
    </lineage>
</organism>
<dbReference type="GO" id="GO:0006397">
    <property type="term" value="P:mRNA processing"/>
    <property type="evidence" value="ECO:0007669"/>
    <property type="project" value="UniProtKB-KW"/>
</dbReference>
<dbReference type="AlphaFoldDB" id="A0A9P7Z2R1"/>
<dbReference type="EMBL" id="MU253917">
    <property type="protein sequence ID" value="KAG9244285.1"/>
    <property type="molecule type" value="Genomic_DNA"/>
</dbReference>
<feature type="domain" description="RRM" evidence="4">
    <location>
        <begin position="120"/>
        <end position="204"/>
    </location>
</feature>
<dbReference type="GO" id="GO:0005634">
    <property type="term" value="C:nucleus"/>
    <property type="evidence" value="ECO:0007669"/>
    <property type="project" value="UniProtKB-SubCell"/>
</dbReference>
<feature type="region of interest" description="Disordered" evidence="3">
    <location>
        <begin position="42"/>
        <end position="90"/>
    </location>
</feature>
<dbReference type="InterPro" id="IPR012677">
    <property type="entry name" value="Nucleotide-bd_a/b_plait_sf"/>
</dbReference>
<dbReference type="Proteomes" id="UP000887226">
    <property type="component" value="Unassembled WGS sequence"/>
</dbReference>
<comment type="caution">
    <text evidence="5">The sequence shown here is derived from an EMBL/GenBank/DDBJ whole genome shotgun (WGS) entry which is preliminary data.</text>
</comment>
<name>A0A9P7Z2R1_9HELO</name>
<proteinExistence type="inferred from homology"/>
<evidence type="ECO:0000256" key="2">
    <source>
        <dbReference type="PROSITE-ProRule" id="PRU00176"/>
    </source>
</evidence>